<feature type="compositionally biased region" description="Low complexity" evidence="3">
    <location>
        <begin position="36"/>
        <end position="48"/>
    </location>
</feature>
<keyword evidence="1" id="KW-0433">Leucine-rich repeat</keyword>
<feature type="compositionally biased region" description="Polar residues" evidence="3">
    <location>
        <begin position="789"/>
        <end position="801"/>
    </location>
</feature>
<evidence type="ECO:0000313" key="5">
    <source>
        <dbReference type="Proteomes" id="UP000054558"/>
    </source>
</evidence>
<dbReference type="InterPro" id="IPR003591">
    <property type="entry name" value="Leu-rich_rpt_typical-subtyp"/>
</dbReference>
<feature type="compositionally biased region" description="Basic residues" evidence="3">
    <location>
        <begin position="760"/>
        <end position="777"/>
    </location>
</feature>
<feature type="region of interest" description="Disordered" evidence="3">
    <location>
        <begin position="753"/>
        <end position="885"/>
    </location>
</feature>
<keyword evidence="5" id="KW-1185">Reference proteome</keyword>
<organism evidence="4 5">
    <name type="scientific">Klebsormidium nitens</name>
    <name type="common">Green alga</name>
    <name type="synonym">Ulothrix nitens</name>
    <dbReference type="NCBI Taxonomy" id="105231"/>
    <lineage>
        <taxon>Eukaryota</taxon>
        <taxon>Viridiplantae</taxon>
        <taxon>Streptophyta</taxon>
        <taxon>Klebsormidiophyceae</taxon>
        <taxon>Klebsormidiales</taxon>
        <taxon>Klebsormidiaceae</taxon>
        <taxon>Klebsormidium</taxon>
    </lineage>
</organism>
<dbReference type="AlphaFoldDB" id="A0A1Y1IBY7"/>
<accession>A0A1Y1IBY7</accession>
<dbReference type="InterPro" id="IPR032675">
    <property type="entry name" value="LRR_dom_sf"/>
</dbReference>
<evidence type="ECO:0000313" key="4">
    <source>
        <dbReference type="EMBL" id="GAQ88475.1"/>
    </source>
</evidence>
<feature type="compositionally biased region" description="Polar residues" evidence="3">
    <location>
        <begin position="328"/>
        <end position="339"/>
    </location>
</feature>
<feature type="compositionally biased region" description="Low complexity" evidence="3">
    <location>
        <begin position="500"/>
        <end position="510"/>
    </location>
</feature>
<reference evidence="4 5" key="1">
    <citation type="journal article" date="2014" name="Nat. Commun.">
        <title>Klebsormidium flaccidum genome reveals primary factors for plant terrestrial adaptation.</title>
        <authorList>
            <person name="Hori K."/>
            <person name="Maruyama F."/>
            <person name="Fujisawa T."/>
            <person name="Togashi T."/>
            <person name="Yamamoto N."/>
            <person name="Seo M."/>
            <person name="Sato S."/>
            <person name="Yamada T."/>
            <person name="Mori H."/>
            <person name="Tajima N."/>
            <person name="Moriyama T."/>
            <person name="Ikeuchi M."/>
            <person name="Watanabe M."/>
            <person name="Wada H."/>
            <person name="Kobayashi K."/>
            <person name="Saito M."/>
            <person name="Masuda T."/>
            <person name="Sasaki-Sekimoto Y."/>
            <person name="Mashiguchi K."/>
            <person name="Awai K."/>
            <person name="Shimojima M."/>
            <person name="Masuda S."/>
            <person name="Iwai M."/>
            <person name="Nobusawa T."/>
            <person name="Narise T."/>
            <person name="Kondo S."/>
            <person name="Saito H."/>
            <person name="Sato R."/>
            <person name="Murakawa M."/>
            <person name="Ihara Y."/>
            <person name="Oshima-Yamada Y."/>
            <person name="Ohtaka K."/>
            <person name="Satoh M."/>
            <person name="Sonobe K."/>
            <person name="Ishii M."/>
            <person name="Ohtani R."/>
            <person name="Kanamori-Sato M."/>
            <person name="Honoki R."/>
            <person name="Miyazaki D."/>
            <person name="Mochizuki H."/>
            <person name="Umetsu J."/>
            <person name="Higashi K."/>
            <person name="Shibata D."/>
            <person name="Kamiya Y."/>
            <person name="Sato N."/>
            <person name="Nakamura Y."/>
            <person name="Tabata S."/>
            <person name="Ida S."/>
            <person name="Kurokawa K."/>
            <person name="Ohta H."/>
        </authorList>
    </citation>
    <scope>NUCLEOTIDE SEQUENCE [LARGE SCALE GENOMIC DNA]</scope>
    <source>
        <strain evidence="4 5">NIES-2285</strain>
    </source>
</reference>
<dbReference type="Gene3D" id="3.80.10.10">
    <property type="entry name" value="Ribonuclease Inhibitor"/>
    <property type="match status" value="2"/>
</dbReference>
<dbReference type="Pfam" id="PF13855">
    <property type="entry name" value="LRR_8"/>
    <property type="match status" value="1"/>
</dbReference>
<feature type="region of interest" description="Disordered" evidence="3">
    <location>
        <begin position="109"/>
        <end position="435"/>
    </location>
</feature>
<feature type="compositionally biased region" description="Acidic residues" evidence="3">
    <location>
        <begin position="174"/>
        <end position="185"/>
    </location>
</feature>
<dbReference type="SMART" id="SM00365">
    <property type="entry name" value="LRR_SD22"/>
    <property type="match status" value="4"/>
</dbReference>
<name>A0A1Y1IBY7_KLENI</name>
<dbReference type="FunFam" id="3.80.10.10:FF:000320">
    <property type="entry name" value="Protein phosphatase 1 regulatory subunit pprA"/>
    <property type="match status" value="1"/>
</dbReference>
<feature type="compositionally biased region" description="Basic residues" evidence="3">
    <location>
        <begin position="809"/>
        <end position="836"/>
    </location>
</feature>
<evidence type="ECO:0000256" key="2">
    <source>
        <dbReference type="ARBA" id="ARBA00022737"/>
    </source>
</evidence>
<evidence type="ECO:0000256" key="3">
    <source>
        <dbReference type="SAM" id="MobiDB-lite"/>
    </source>
</evidence>
<feature type="region of interest" description="Disordered" evidence="3">
    <location>
        <begin position="1"/>
        <end position="75"/>
    </location>
</feature>
<dbReference type="SMART" id="SM00369">
    <property type="entry name" value="LRR_TYP"/>
    <property type="match status" value="3"/>
</dbReference>
<feature type="compositionally biased region" description="Basic and acidic residues" evidence="3">
    <location>
        <begin position="186"/>
        <end position="206"/>
    </location>
</feature>
<feature type="compositionally biased region" description="Basic and acidic residues" evidence="3">
    <location>
        <begin position="223"/>
        <end position="232"/>
    </location>
</feature>
<feature type="compositionally biased region" description="Pro residues" evidence="3">
    <location>
        <begin position="854"/>
        <end position="871"/>
    </location>
</feature>
<protein>
    <submittedName>
        <fullName evidence="4">Uncharacterized protein</fullName>
    </submittedName>
</protein>
<dbReference type="PRINTS" id="PR00019">
    <property type="entry name" value="LEURICHRPT"/>
</dbReference>
<dbReference type="EMBL" id="DF237381">
    <property type="protein sequence ID" value="GAQ88475.1"/>
    <property type="molecule type" value="Genomic_DNA"/>
</dbReference>
<feature type="compositionally biased region" description="Basic and acidic residues" evidence="3">
    <location>
        <begin position="376"/>
        <end position="396"/>
    </location>
</feature>
<feature type="region of interest" description="Disordered" evidence="3">
    <location>
        <begin position="487"/>
        <end position="538"/>
    </location>
</feature>
<keyword evidence="2" id="KW-0677">Repeat</keyword>
<dbReference type="PANTHER" id="PTHR15454">
    <property type="entry name" value="NISCHARIN RELATED"/>
    <property type="match status" value="1"/>
</dbReference>
<gene>
    <name evidence="4" type="ORF">KFL_004320010</name>
</gene>
<dbReference type="InterPro" id="IPR001611">
    <property type="entry name" value="Leu-rich_rpt"/>
</dbReference>
<dbReference type="PANTHER" id="PTHR15454:SF37">
    <property type="entry name" value="OUTER ARM DYNEIN LIGHT CHAIN 1 PROTEIN"/>
    <property type="match status" value="1"/>
</dbReference>
<dbReference type="GO" id="GO:0005737">
    <property type="term" value="C:cytoplasm"/>
    <property type="evidence" value="ECO:0000318"/>
    <property type="project" value="GO_Central"/>
</dbReference>
<sequence length="912" mass="97564">MGLFSRFTKKKEQNGVNQEQEVSSAQSSPRRPSFESKLSALSKQSSLAPTKDPDTKDQLSADLSNGLPSPKVGGVPVVLDDVLGGPRSSGKIIPLVDNAVAPKLAVGAGLPEAGSSFGTEKGVHFGGIDRPSFQDGPSFQDSAYSDHMRGVDVLEGSESDSSGEEGGSEREEEGKEEEEREDNESEFGRDEEERFANEGGRFRNDEPDFYGTKEGSEGGYRSEGGRTPERGGDVGLRYHSGPEVSEGEMKGSGPGCHNEVTSPEEGPPSRGGGSGETPWTQGPLEEGELPKSDNEALMLVATWEKEKHKKKPWWKVFGPGAHQKHSGGDSTDNLTPRSGSDSETKSGRDLSPLSDSAALKRKESIFRGRGMAAEKQSQDSERSRSPLWFFRREVMHKQGGGSGSPTTSPPPRGVALELSSPRASNGSALVRDASPLPVEPANPVAPAVLPTVETSVAGLLRREHLRAVPERRELSWVKEWVSKIDPAEAPSDVEPETESVPEPSSPPSWEGNLLLGPDPPELSLNQAPGKPRDAEVPAKAAPNADVVFANSVASEVDLRAATAHLGGRGLKMVPPSLSIFGALKSLDLSRNSIAQIPSGVLPRGLHYLDLSFNKLTAVEGLRELTRLRVLNLHANRIVRIGHGLATCQSLRELHLGGNKIGEVEGLHRLLKLQVLDLSENKLSSTKSLGQLAANYSSLHALNLIGNPVLASVGSDQLRRFMVGLCPQIMYLNKQALKTLSGRDVAMERAVLGKSHAGARGAKREKGHGKSSPVRRGRASTGSVAGPSGKRTSLGRSKSSSRLAAPAVVSHHHHHHHHRSSSQHRHHHSHSGGHHNAHSIPREVRPIDTTENGRPGPPEGLSPSKPPRPPSMIAPQVGAPSQAGGFEFNIPRVYSESAIEPPRQLVKQQSGEF</sequence>
<proteinExistence type="predicted"/>
<dbReference type="Pfam" id="PF13516">
    <property type="entry name" value="LRR_6"/>
    <property type="match status" value="1"/>
</dbReference>
<dbReference type="SUPFAM" id="SSF52075">
    <property type="entry name" value="Outer arm dynein light chain 1"/>
    <property type="match status" value="1"/>
</dbReference>
<evidence type="ECO:0000256" key="1">
    <source>
        <dbReference type="ARBA" id="ARBA00022614"/>
    </source>
</evidence>
<dbReference type="OrthoDB" id="1904536at2759"/>
<feature type="compositionally biased region" description="Polar residues" evidence="3">
    <location>
        <begin position="14"/>
        <end position="30"/>
    </location>
</feature>
<dbReference type="Proteomes" id="UP000054558">
    <property type="component" value="Unassembled WGS sequence"/>
</dbReference>
<dbReference type="PROSITE" id="PS51450">
    <property type="entry name" value="LRR"/>
    <property type="match status" value="3"/>
</dbReference>
<dbReference type="STRING" id="105231.A0A1Y1IBY7"/>